<evidence type="ECO:0000313" key="2">
    <source>
        <dbReference type="Proteomes" id="UP000005387"/>
    </source>
</evidence>
<dbReference type="AlphaFoldDB" id="E0IEC0"/>
<evidence type="ECO:0000313" key="1">
    <source>
        <dbReference type="EMBL" id="EFM09008.1"/>
    </source>
</evidence>
<keyword evidence="1" id="KW-0489">Methyltransferase</keyword>
<dbReference type="Pfam" id="PF13489">
    <property type="entry name" value="Methyltransf_23"/>
    <property type="match status" value="1"/>
</dbReference>
<dbReference type="GO" id="GO:0032259">
    <property type="term" value="P:methylation"/>
    <property type="evidence" value="ECO:0007669"/>
    <property type="project" value="UniProtKB-KW"/>
</dbReference>
<dbReference type="RefSeq" id="WP_006039994.1">
    <property type="nucleotide sequence ID" value="NZ_AEDD01000012.1"/>
</dbReference>
<organism evidence="1 2">
    <name type="scientific">Paenibacillus curdlanolyticus YK9</name>
    <dbReference type="NCBI Taxonomy" id="717606"/>
    <lineage>
        <taxon>Bacteria</taxon>
        <taxon>Bacillati</taxon>
        <taxon>Bacillota</taxon>
        <taxon>Bacilli</taxon>
        <taxon>Bacillales</taxon>
        <taxon>Paenibacillaceae</taxon>
        <taxon>Paenibacillus</taxon>
    </lineage>
</organism>
<sequence>MIDAKQVLSQAEQLLGKNDVLAAEKYIQIIGHQDTAAIACFRLGEICNRMGDAPTSYAYHTKAFQLNPSFSKLLVKDEHPSHSYSYKKPDKEIVVPFCPLCGGDGTPHSAYNTVTSLDYIPGFDPIRLWMHCEQCHHLYASRYPENLGELLSGSAFEFNLNPKTHLLPTIGNIVMNLSQHVQGPRLLEVGVGAGEFSAVAKEYLFDVTGLDIRPKYAQAVSEMLNIPVYTDDFQQYRTDDKYDLIAMGDVIEHMSDPVGAISKARELLSDHGVLWISTPNYESAFSMIKKDSDPMWRIIEHLNYFSFRSLSITLNRLGFKVVQYSISGHYNGSMEVTAIKE</sequence>
<proteinExistence type="predicted"/>
<dbReference type="eggNOG" id="COG2227">
    <property type="taxonomic scope" value="Bacteria"/>
</dbReference>
<dbReference type="CDD" id="cd02440">
    <property type="entry name" value="AdoMet_MTases"/>
    <property type="match status" value="1"/>
</dbReference>
<gene>
    <name evidence="1" type="ORF">PaecuDRAFT_4011</name>
</gene>
<accession>E0IEC0</accession>
<dbReference type="GO" id="GO:0008168">
    <property type="term" value="F:methyltransferase activity"/>
    <property type="evidence" value="ECO:0007669"/>
    <property type="project" value="UniProtKB-KW"/>
</dbReference>
<reference evidence="1 2" key="1">
    <citation type="submission" date="2010-07" db="EMBL/GenBank/DDBJ databases">
        <title>The draft genome of Paenibacillus curdlanolyticus YK9.</title>
        <authorList>
            <consortium name="US DOE Joint Genome Institute (JGI-PGF)"/>
            <person name="Lucas S."/>
            <person name="Copeland A."/>
            <person name="Lapidus A."/>
            <person name="Cheng J.-F."/>
            <person name="Bruce D."/>
            <person name="Goodwin L."/>
            <person name="Pitluck S."/>
            <person name="Land M.L."/>
            <person name="Hauser L."/>
            <person name="Chang Y.-J."/>
            <person name="Jeffries C."/>
            <person name="Anderson I.J."/>
            <person name="Johnson E."/>
            <person name="Loganathan U."/>
            <person name="Mulhopadhyay B."/>
            <person name="Kyrpides N."/>
            <person name="Woyke T.J."/>
        </authorList>
    </citation>
    <scope>NUCLEOTIDE SEQUENCE [LARGE SCALE GENOMIC DNA]</scope>
    <source>
        <strain evidence="1 2">YK9</strain>
    </source>
</reference>
<dbReference type="SUPFAM" id="SSF53335">
    <property type="entry name" value="S-adenosyl-L-methionine-dependent methyltransferases"/>
    <property type="match status" value="1"/>
</dbReference>
<dbReference type="PANTHER" id="PTHR43861">
    <property type="entry name" value="TRANS-ACONITATE 2-METHYLTRANSFERASE-RELATED"/>
    <property type="match status" value="1"/>
</dbReference>
<name>E0IEC0_9BACL</name>
<dbReference type="PANTHER" id="PTHR43861:SF6">
    <property type="entry name" value="METHYLTRANSFERASE TYPE 11"/>
    <property type="match status" value="1"/>
</dbReference>
<dbReference type="STRING" id="717606.PaecuDRAFT_4011"/>
<protein>
    <submittedName>
        <fullName evidence="1">Methyltransferase type 12</fullName>
    </submittedName>
</protein>
<dbReference type="OrthoDB" id="9815923at2"/>
<dbReference type="Gene3D" id="3.40.50.150">
    <property type="entry name" value="Vaccinia Virus protein VP39"/>
    <property type="match status" value="1"/>
</dbReference>
<keyword evidence="2" id="KW-1185">Reference proteome</keyword>
<keyword evidence="1" id="KW-0808">Transferase</keyword>
<dbReference type="Proteomes" id="UP000005387">
    <property type="component" value="Unassembled WGS sequence"/>
</dbReference>
<dbReference type="InterPro" id="IPR029063">
    <property type="entry name" value="SAM-dependent_MTases_sf"/>
</dbReference>
<dbReference type="EMBL" id="AEDD01000012">
    <property type="protein sequence ID" value="EFM09008.1"/>
    <property type="molecule type" value="Genomic_DNA"/>
</dbReference>